<dbReference type="InterPro" id="IPR048331">
    <property type="entry name" value="PcRGLX/YetA_3rd"/>
</dbReference>
<dbReference type="PANTHER" id="PTHR40081">
    <property type="entry name" value="CONCANAVALIN A-LIKE LECTIN/GLUCANASE"/>
    <property type="match status" value="1"/>
</dbReference>
<dbReference type="OrthoDB" id="262615at2"/>
<comment type="caution">
    <text evidence="5">The sequence shown here is derived from an EMBL/GenBank/DDBJ whole genome shotgun (WGS) entry which is preliminary data.</text>
</comment>
<feature type="domain" description="PcRGLX/YetA-like C-terminal alpha/alpha toroid" evidence="4">
    <location>
        <begin position="482"/>
        <end position="594"/>
    </location>
</feature>
<dbReference type="Proteomes" id="UP000233398">
    <property type="component" value="Unassembled WGS sequence"/>
</dbReference>
<dbReference type="Pfam" id="PF21345">
    <property type="entry name" value="PcRGLX_2nd"/>
    <property type="match status" value="1"/>
</dbReference>
<dbReference type="InterPro" id="IPR048330">
    <property type="entry name" value="PcRGLX/YetA_2nd"/>
</dbReference>
<dbReference type="PANTHER" id="PTHR40081:SF1">
    <property type="entry name" value="TAT PATHWAY SIGNAL SEQUENCE DOMAIN PROTEIN"/>
    <property type="match status" value="1"/>
</dbReference>
<evidence type="ECO:0000259" key="2">
    <source>
        <dbReference type="Pfam" id="PF19501"/>
    </source>
</evidence>
<name>A0A2N0VIQ0_9BACT</name>
<feature type="signal peptide" evidence="1">
    <location>
        <begin position="1"/>
        <end position="22"/>
    </location>
</feature>
<feature type="domain" description="PcRGLX/YetA-like N-terminal RIFT barrel" evidence="2">
    <location>
        <begin position="41"/>
        <end position="92"/>
    </location>
</feature>
<evidence type="ECO:0008006" key="7">
    <source>
        <dbReference type="Google" id="ProtNLM"/>
    </source>
</evidence>
<keyword evidence="6" id="KW-1185">Reference proteome</keyword>
<gene>
    <name evidence="5" type="ORF">CWD77_00930</name>
</gene>
<dbReference type="Pfam" id="PF21346">
    <property type="entry name" value="PcRGLX_3rd"/>
    <property type="match status" value="1"/>
</dbReference>
<accession>A0A2N0VIQ0</accession>
<dbReference type="RefSeq" id="WP_101071329.1">
    <property type="nucleotide sequence ID" value="NZ_PISP01000001.1"/>
</dbReference>
<dbReference type="AlphaFoldDB" id="A0A2N0VIQ0"/>
<sequence>MIRKLLTLTLFIVFVHSQVAFTWTNPSNSVTVRVQQAEDGAPVKFGIPFKKGELKSPDHVRVLNESGEEIAIQTTEVTNWLPADDSVKWLWIFFFADQSDEYTVEYGDEVRQSVFTDSPIMFKNNQRVNGFAEIETGPLKFRIDKDGSGFIDRVYYNPEEDGYSDEHIVATELEQRGTFFDLMDDAGIDTSRAVIHQHFIEKGSGPMHAILRVEGEYVYDRDDHENSPFVTYYHAYAGKSYVKVLHTITYTGKPDQSESLNGKQHEDIATQTELLVDEEARSEDEGLTQPKDRIASAGFGLQYQLKNDLHIKSALETGKWYEDGDTDFIDHRVGRERTISVFQTGPEAARLSPAPVSDKDNRIDGFVAEIRGDGILKSGEKSEGWMSLSDGRTGITVALKNMVEEYPNELNVNTESGTLHAYTWSPNEEPMSFARFNTEPDGGMVGNFAQGLTKTTEVVFNFHSGDLNAESVRSEILSLVNPPVAHAGAEWYSRSGVYGQFAGTGTQFDELEQSLDYKYEWMLFNQKWEPWYGMFDYGDVRNYYFNNNWFQWANNEPAMDFQYWMQFMRTADIDMYEMAKAMSRHTMDVDNTHWPRPNWYRGDTNRSLDWNESEMQDEINEYVGMGRRHANQQWVSMLSAHVWVPGWIASYYLDGYHRGLDVARLTGDYYVRRIFGGHGLTGRRLYLSIWNLAELYDATKDEVYLEELDDRIDRMLRLQKTQGGRIVIDRYGYSQNYISHGLSKVLQMFDRPDLENALVTNARSLYNNPPYDHDMESYLSSIHALIVGYDLTGEEKYIEEACYRSRYLPVDEMDQPVLSYDNQGELAVDLEDISRLPSAGEGPSFRGRLPIWAYSNGLRIFGWTHAFNVPYTIDRLTKLNNLNSMQCVD</sequence>
<organism evidence="5 6">
    <name type="scientific">Rhodohalobacter barkolensis</name>
    <dbReference type="NCBI Taxonomy" id="2053187"/>
    <lineage>
        <taxon>Bacteria</taxon>
        <taxon>Pseudomonadati</taxon>
        <taxon>Balneolota</taxon>
        <taxon>Balneolia</taxon>
        <taxon>Balneolales</taxon>
        <taxon>Balneolaceae</taxon>
        <taxon>Rhodohalobacter</taxon>
    </lineage>
</organism>
<evidence type="ECO:0000259" key="4">
    <source>
        <dbReference type="Pfam" id="PF21346"/>
    </source>
</evidence>
<keyword evidence="1" id="KW-0732">Signal</keyword>
<dbReference type="InterPro" id="IPR045793">
    <property type="entry name" value="PcRGLX/YetA-like"/>
</dbReference>
<protein>
    <recommendedName>
        <fullName evidence="7">DUF2341 domain-containing protein</fullName>
    </recommendedName>
</protein>
<feature type="domain" description="PcRGLX/YetA-like central beta-sandwich" evidence="3">
    <location>
        <begin position="131"/>
        <end position="256"/>
    </location>
</feature>
<evidence type="ECO:0000313" key="5">
    <source>
        <dbReference type="EMBL" id="PKD44070.1"/>
    </source>
</evidence>
<evidence type="ECO:0000313" key="6">
    <source>
        <dbReference type="Proteomes" id="UP000233398"/>
    </source>
</evidence>
<dbReference type="Pfam" id="PF19501">
    <property type="entry name" value="PcRGLX_1st"/>
    <property type="match status" value="1"/>
</dbReference>
<reference evidence="5 6" key="1">
    <citation type="submission" date="2017-11" db="EMBL/GenBank/DDBJ databases">
        <title>Rhodohalobacter 15182 sp. nov., isolated from a salt lake.</title>
        <authorList>
            <person name="Han S."/>
        </authorList>
    </citation>
    <scope>NUCLEOTIDE SEQUENCE [LARGE SCALE GENOMIC DNA]</scope>
    <source>
        <strain evidence="5 6">15182</strain>
    </source>
</reference>
<dbReference type="EMBL" id="PISP01000001">
    <property type="protein sequence ID" value="PKD44070.1"/>
    <property type="molecule type" value="Genomic_DNA"/>
</dbReference>
<evidence type="ECO:0000256" key="1">
    <source>
        <dbReference type="SAM" id="SignalP"/>
    </source>
</evidence>
<proteinExistence type="predicted"/>
<evidence type="ECO:0000259" key="3">
    <source>
        <dbReference type="Pfam" id="PF21345"/>
    </source>
</evidence>
<dbReference type="InterPro" id="IPR048329">
    <property type="entry name" value="PcRGLX_1st"/>
</dbReference>
<feature type="chain" id="PRO_5014981167" description="DUF2341 domain-containing protein" evidence="1">
    <location>
        <begin position="23"/>
        <end position="889"/>
    </location>
</feature>